<keyword evidence="4" id="KW-0677">Repeat</keyword>
<gene>
    <name evidence="11" type="ORF">HHI36_017757</name>
</gene>
<keyword evidence="7" id="KW-0966">Cell projection</keyword>
<dbReference type="GO" id="GO:0005930">
    <property type="term" value="C:axoneme"/>
    <property type="evidence" value="ECO:0007669"/>
    <property type="project" value="UniProtKB-SubCell"/>
</dbReference>
<sequence length="1534" mass="177822">MNASSNPTEWCLIGRLETMQFMGKEMIMFGVGCHLYFINMVTKENSFYKASNARCGDGIKYYIGHKSLNFFAFAENCGNPNIFVMSYPNFDIISILEGGSKEGYIALDFSESSILLSLGSLPYFTVTVWNWRRGEKLGSSRSHIYRQNQVIKCNAVNPVKLSQLGTKTNKLHIWDILMCGKKCIMTHHKVKMPLEKPAPLIMTHWVSDLLYVLDGEGCIYVVNSEYMLDKIVTYSKPGNLTPSFTFWKGDIAITGPTLEIRFYKKSGTVWNQYNSLTPPEALSKLKSNKTDILVGLTDRAYLIKIDPENKKFDFIKSKESEFHNICMVYPVGQYICLLSQGNTVSVIEIATGKVVSQYDLMGTALTIAGNLEFPYIGIGYINGILELLSIYDPFNPVTMTSFNLTTNRISSVYFSEFGRVLVAADLAVGEFFVLEGIPGGHIKVIATVSTRFQIADYMLVPSSNCYRLFIIPVTSNEYIIGNKIVRYCIMNENDINIKEYQFPQPDRYYFRIISTSKINRDRVFYVMPFNAKCIEEVESRRGDNSIRIIHTYETGHQVRKNGLYIDKYHAVTWSYDGFIIARSADFQKKVGIALPHHRRNGGVKKAYIDPLGKYIVSLGYDNIVACTNLVDNEPNHEMQSDLLKVLNSNRYALLFQRKTIGLQPGAEFQDYTWLEINRMRKTGHEKKLFEEERNAIVEEFREIRNQLRSLLNQNLEGPENEKLELAEFNLDTKYFDELKEANRIECKETEQYIKKYMVAMYKVCDNIKKMCYDSMQVQKRKIFGISSAINVESYSLLPPDGKKMEGLNWVQEQLKLERFVNDNDLFAPWKPMTPDERNELLQQPPRVPVVKKSKKIEDLEEEIESTATDRETNIAMAGSTAENFIDISPEKYNQIETQTFYQLQLLSAVTENDTVRLREYFNKQFENLMQQKTREIGQIKEKNERLRHIVNEINYFSTEQIFISIADPAWCVYENIETLVTIQDSQVPIKPYVSPSEQAILDAKAAEAERIRLLLLADDFRERALMAMMNGVLEVRWEDELKKDVPLPKCMLEKEPEEFNEEDLRAVKDYEEKVKFLNSERERYKNLLDQEYLRITAQIRESVKKFDSRVSALLHLRIKVDEAIIQEVLILCKQRMKLLERMTFGDRELELKKIMVGNEELIRGVQNLINSLEDSVNDCRSQIDAVQNREKFLDKNLKKDMADFNQVIQEASVKLLKRRPKVGYRNVTSHTMLQALARAVITKEKSPTLTDECLDYLTALDNMDQYVGVPPTVDEESYAVICKHRRFRIDFEIKLKAASAALIEAEATVAVLQRRLLQKKDQNVKAMADLAEVRTDRLRGMKNIQMQIVLKQGYVEVAMHGNIKDFKDAILIPRKEVENINQLILENGRIKLNTMRHTMTFHREIMKMEWTHKKLRMHIEDLREELSDINNLKVTKEMQSYLKGREKALPFEVELELLKNSYELILKEKKAAVKKIRKLINVLKEDSRKLDMQISDINVDVCECRLDKDWDLDVEAKKLIDERYLIFIKYMSVN</sequence>
<dbReference type="SUPFAM" id="SSF50998">
    <property type="entry name" value="Quinoprotein alcohol dehydrogenase-like"/>
    <property type="match status" value="1"/>
</dbReference>
<dbReference type="Gene3D" id="2.130.10.10">
    <property type="entry name" value="YVTN repeat-like/Quinoprotein amine dehydrogenase"/>
    <property type="match status" value="2"/>
</dbReference>
<feature type="coiled-coil region" evidence="10">
    <location>
        <begin position="1060"/>
        <end position="1087"/>
    </location>
</feature>
<dbReference type="Proteomes" id="UP001516400">
    <property type="component" value="Unassembled WGS sequence"/>
</dbReference>
<comment type="similarity">
    <text evidence="8">Belongs to the CFAP43 family.</text>
</comment>
<accession>A0ABD2NP47</accession>
<dbReference type="PANTHER" id="PTHR14885">
    <property type="entry name" value="CILIA- AND FLAGELLA-ASSOCIATED PROTEIN 43-RELATED"/>
    <property type="match status" value="1"/>
</dbReference>
<dbReference type="InterPro" id="IPR015943">
    <property type="entry name" value="WD40/YVTN_repeat-like_dom_sf"/>
</dbReference>
<keyword evidence="6" id="KW-0206">Cytoskeleton</keyword>
<dbReference type="GO" id="GO:0003341">
    <property type="term" value="P:cilium movement"/>
    <property type="evidence" value="ECO:0007669"/>
    <property type="project" value="UniProtKB-ARBA"/>
</dbReference>
<organism evidence="11 12">
    <name type="scientific">Cryptolaemus montrouzieri</name>
    <dbReference type="NCBI Taxonomy" id="559131"/>
    <lineage>
        <taxon>Eukaryota</taxon>
        <taxon>Metazoa</taxon>
        <taxon>Ecdysozoa</taxon>
        <taxon>Arthropoda</taxon>
        <taxon>Hexapoda</taxon>
        <taxon>Insecta</taxon>
        <taxon>Pterygota</taxon>
        <taxon>Neoptera</taxon>
        <taxon>Endopterygota</taxon>
        <taxon>Coleoptera</taxon>
        <taxon>Polyphaga</taxon>
        <taxon>Cucujiformia</taxon>
        <taxon>Coccinelloidea</taxon>
        <taxon>Coccinellidae</taxon>
        <taxon>Scymninae</taxon>
        <taxon>Scymnini</taxon>
        <taxon>Cryptolaemus</taxon>
    </lineage>
</organism>
<comment type="subcellular location">
    <subcellularLocation>
        <location evidence="1">Cytoplasm</location>
        <location evidence="1">Cytoskeleton</location>
        <location evidence="1">Cilium axoneme</location>
    </subcellularLocation>
</comment>
<evidence type="ECO:0000256" key="7">
    <source>
        <dbReference type="ARBA" id="ARBA00023273"/>
    </source>
</evidence>
<feature type="coiled-coil region" evidence="10">
    <location>
        <begin position="922"/>
        <end position="949"/>
    </location>
</feature>
<evidence type="ECO:0000256" key="1">
    <source>
        <dbReference type="ARBA" id="ARBA00004430"/>
    </source>
</evidence>
<evidence type="ECO:0000256" key="6">
    <source>
        <dbReference type="ARBA" id="ARBA00023212"/>
    </source>
</evidence>
<evidence type="ECO:0000256" key="4">
    <source>
        <dbReference type="ARBA" id="ARBA00022737"/>
    </source>
</evidence>
<comment type="caution">
    <text evidence="11">The sequence shown here is derived from an EMBL/GenBank/DDBJ whole genome shotgun (WGS) entry which is preliminary data.</text>
</comment>
<evidence type="ECO:0000256" key="8">
    <source>
        <dbReference type="ARBA" id="ARBA00023605"/>
    </source>
</evidence>
<evidence type="ECO:0000256" key="2">
    <source>
        <dbReference type="ARBA" id="ARBA00022490"/>
    </source>
</evidence>
<name>A0ABD2NP47_9CUCU</name>
<keyword evidence="2" id="KW-0963">Cytoplasm</keyword>
<feature type="coiled-coil region" evidence="10">
    <location>
        <begin position="1405"/>
        <end position="1439"/>
    </location>
</feature>
<feature type="coiled-coil region" evidence="10">
    <location>
        <begin position="1295"/>
        <end position="1322"/>
    </location>
</feature>
<dbReference type="InterPro" id="IPR011047">
    <property type="entry name" value="Quinoprotein_ADH-like_sf"/>
</dbReference>
<dbReference type="InterPro" id="IPR036322">
    <property type="entry name" value="WD40_repeat_dom_sf"/>
</dbReference>
<evidence type="ECO:0000313" key="12">
    <source>
        <dbReference type="Proteomes" id="UP001516400"/>
    </source>
</evidence>
<reference evidence="11 12" key="1">
    <citation type="journal article" date="2021" name="BMC Biol.">
        <title>Horizontally acquired antibacterial genes associated with adaptive radiation of ladybird beetles.</title>
        <authorList>
            <person name="Li H.S."/>
            <person name="Tang X.F."/>
            <person name="Huang Y.H."/>
            <person name="Xu Z.Y."/>
            <person name="Chen M.L."/>
            <person name="Du X.Y."/>
            <person name="Qiu B.Y."/>
            <person name="Chen P.T."/>
            <person name="Zhang W."/>
            <person name="Slipinski A."/>
            <person name="Escalona H.E."/>
            <person name="Waterhouse R.M."/>
            <person name="Zwick A."/>
            <person name="Pang H."/>
        </authorList>
    </citation>
    <scope>NUCLEOTIDE SEQUENCE [LARGE SCALE GENOMIC DNA]</scope>
    <source>
        <strain evidence="11">SYSU2018</strain>
    </source>
</reference>
<keyword evidence="12" id="KW-1185">Reference proteome</keyword>
<evidence type="ECO:0000256" key="3">
    <source>
        <dbReference type="ARBA" id="ARBA00022574"/>
    </source>
</evidence>
<dbReference type="SUPFAM" id="SSF50978">
    <property type="entry name" value="WD40 repeat-like"/>
    <property type="match status" value="1"/>
</dbReference>
<keyword evidence="5 10" id="KW-0175">Coiled coil</keyword>
<keyword evidence="3" id="KW-0853">WD repeat</keyword>
<dbReference type="Pfam" id="PF25828">
    <property type="entry name" value="CC_Cfap43"/>
    <property type="match status" value="1"/>
</dbReference>
<evidence type="ECO:0000256" key="5">
    <source>
        <dbReference type="ARBA" id="ARBA00023054"/>
    </source>
</evidence>
<evidence type="ECO:0000256" key="9">
    <source>
        <dbReference type="ARBA" id="ARBA00023662"/>
    </source>
</evidence>
<proteinExistence type="inferred from homology"/>
<evidence type="ECO:0000256" key="10">
    <source>
        <dbReference type="SAM" id="Coils"/>
    </source>
</evidence>
<feature type="coiled-coil region" evidence="10">
    <location>
        <begin position="686"/>
        <end position="713"/>
    </location>
</feature>
<dbReference type="PANTHER" id="PTHR14885:SF1">
    <property type="entry name" value="CILIA- AND FLAGELLA-ASSOCIATED PROTEIN 43"/>
    <property type="match status" value="1"/>
</dbReference>
<dbReference type="EMBL" id="JABFTP020000124">
    <property type="protein sequence ID" value="KAL3280262.1"/>
    <property type="molecule type" value="Genomic_DNA"/>
</dbReference>
<evidence type="ECO:0000313" key="11">
    <source>
        <dbReference type="EMBL" id="KAL3280262.1"/>
    </source>
</evidence>
<protein>
    <recommendedName>
        <fullName evidence="9">Cilia- and flagella-associated protein 43</fullName>
    </recommendedName>
</protein>